<evidence type="ECO:0000313" key="2">
    <source>
        <dbReference type="Proteomes" id="UP000663970"/>
    </source>
</evidence>
<sequence length="65" mass="7967">MGKAVENTSDQFRYVKNRIDMLHQVVESMDPEELDREDFQRVHQMVEQLHIKMDRFKKDWDARES</sequence>
<dbReference type="InterPro" id="IPR047670">
    <property type="entry name" value="YfjT-like"/>
</dbReference>
<comment type="caution">
    <text evidence="1">The sequence shown here is derived from an EMBL/GenBank/DDBJ whole genome shotgun (WGS) entry which is preliminary data.</text>
</comment>
<reference evidence="1 2" key="1">
    <citation type="submission" date="2020-12" db="EMBL/GenBank/DDBJ databases">
        <title>Oil enriched cultivation method for isolating marine PHA-producing bacteria.</title>
        <authorList>
            <person name="Zheng W."/>
            <person name="Yu S."/>
            <person name="Huang Y."/>
        </authorList>
    </citation>
    <scope>NUCLEOTIDE SEQUENCE [LARGE SCALE GENOMIC DNA]</scope>
    <source>
        <strain evidence="1 2">SY-2-6</strain>
    </source>
</reference>
<name>A0ABS3DXN6_9BACI</name>
<gene>
    <name evidence="1" type="ORF">JF544_12695</name>
</gene>
<organism evidence="1 2">
    <name type="scientific">Halobacillus kuroshimensis</name>
    <dbReference type="NCBI Taxonomy" id="302481"/>
    <lineage>
        <taxon>Bacteria</taxon>
        <taxon>Bacillati</taxon>
        <taxon>Bacillota</taxon>
        <taxon>Bacilli</taxon>
        <taxon>Bacillales</taxon>
        <taxon>Bacillaceae</taxon>
        <taxon>Halobacillus</taxon>
    </lineage>
</organism>
<protein>
    <submittedName>
        <fullName evidence="1">Uncharacterized protein</fullName>
    </submittedName>
</protein>
<dbReference type="EMBL" id="JAEKJY010000004">
    <property type="protein sequence ID" value="MBN8236115.1"/>
    <property type="molecule type" value="Genomic_DNA"/>
</dbReference>
<keyword evidence="2" id="KW-1185">Reference proteome</keyword>
<dbReference type="NCBIfam" id="NF040878">
    <property type="entry name" value="SE1561_fam"/>
    <property type="match status" value="1"/>
</dbReference>
<dbReference type="Proteomes" id="UP000663970">
    <property type="component" value="Unassembled WGS sequence"/>
</dbReference>
<proteinExistence type="predicted"/>
<dbReference type="RefSeq" id="WP_027953328.1">
    <property type="nucleotide sequence ID" value="NZ_JAEKJY010000004.1"/>
</dbReference>
<accession>A0ABS3DXN6</accession>
<evidence type="ECO:0000313" key="1">
    <source>
        <dbReference type="EMBL" id="MBN8236115.1"/>
    </source>
</evidence>